<protein>
    <submittedName>
        <fullName evidence="2">Uncharacterized protein</fullName>
    </submittedName>
</protein>
<name>A0ABY8PRD2_9BACT</name>
<dbReference type="EMBL" id="CP069362">
    <property type="protein sequence ID" value="WGS65177.1"/>
    <property type="molecule type" value="Genomic_DNA"/>
</dbReference>
<evidence type="ECO:0000256" key="1">
    <source>
        <dbReference type="SAM" id="Phobius"/>
    </source>
</evidence>
<reference evidence="2 3" key="1">
    <citation type="submission" date="2021-02" db="EMBL/GenBank/DDBJ databases">
        <title>Characterization of Marinitoga sp. nov. str. BP5-C20A.</title>
        <authorList>
            <person name="Erauso G."/>
            <person name="Postec A."/>
        </authorList>
    </citation>
    <scope>NUCLEOTIDE SEQUENCE [LARGE SCALE GENOMIC DNA]</scope>
    <source>
        <strain evidence="2 3">BP5-C20A</strain>
    </source>
</reference>
<organism evidence="2 3">
    <name type="scientific">Marinitoga aeolica</name>
    <dbReference type="NCBI Taxonomy" id="2809031"/>
    <lineage>
        <taxon>Bacteria</taxon>
        <taxon>Thermotogati</taxon>
        <taxon>Thermotogota</taxon>
        <taxon>Thermotogae</taxon>
        <taxon>Petrotogales</taxon>
        <taxon>Petrotogaceae</taxon>
        <taxon>Marinitoga</taxon>
    </lineage>
</organism>
<sequence>MKNFTLEDFLDFIKSEKVLFPASIGLMILGGILIYRESKICYKMTFYEALNIVYGEQR</sequence>
<keyword evidence="1" id="KW-0472">Membrane</keyword>
<keyword evidence="1" id="KW-0812">Transmembrane</keyword>
<dbReference type="RefSeq" id="WP_280999435.1">
    <property type="nucleotide sequence ID" value="NZ_CP069362.1"/>
</dbReference>
<proteinExistence type="predicted"/>
<keyword evidence="1" id="KW-1133">Transmembrane helix</keyword>
<evidence type="ECO:0000313" key="2">
    <source>
        <dbReference type="EMBL" id="WGS65177.1"/>
    </source>
</evidence>
<feature type="transmembrane region" description="Helical" evidence="1">
    <location>
        <begin position="18"/>
        <end position="35"/>
    </location>
</feature>
<dbReference type="Proteomes" id="UP001232493">
    <property type="component" value="Chromosome"/>
</dbReference>
<keyword evidence="3" id="KW-1185">Reference proteome</keyword>
<accession>A0ABY8PRD2</accession>
<gene>
    <name evidence="2" type="ORF">JRV97_01065</name>
</gene>
<evidence type="ECO:0000313" key="3">
    <source>
        <dbReference type="Proteomes" id="UP001232493"/>
    </source>
</evidence>